<accession>A0A2I3HL31</accession>
<dbReference type="EMBL" id="ADFV01034304">
    <property type="status" value="NOT_ANNOTATED_CDS"/>
    <property type="molecule type" value="Genomic_DNA"/>
</dbReference>
<reference evidence="1 2" key="1">
    <citation type="submission" date="2012-10" db="EMBL/GenBank/DDBJ databases">
        <authorList>
            <consortium name="Gibbon Genome Sequencing Consortium"/>
        </authorList>
    </citation>
    <scope>NUCLEOTIDE SEQUENCE [LARGE SCALE GENOMIC DNA]</scope>
</reference>
<keyword evidence="2" id="KW-1185">Reference proteome</keyword>
<dbReference type="AlphaFoldDB" id="A0A2I3HL31"/>
<dbReference type="GeneTree" id="ENSGT00900000143426"/>
<evidence type="ECO:0000313" key="2">
    <source>
        <dbReference type="Proteomes" id="UP000001073"/>
    </source>
</evidence>
<dbReference type="Proteomes" id="UP000001073">
    <property type="component" value="Chromosome 6"/>
</dbReference>
<dbReference type="OMA" id="WCLAILD"/>
<proteinExistence type="predicted"/>
<dbReference type="Ensembl" id="ENSNLET00000058178.1">
    <property type="protein sequence ID" value="ENSNLEP00000044225.1"/>
    <property type="gene ID" value="ENSNLEG00000033386.1"/>
</dbReference>
<sequence>SIHLFKEGTGLWCLAILNFPIAGLQAFKLGPTLLRGPKKLAVAVTVPEGFIKLGLTKNCKVSLGLFIAPVYTCHQKRNFSTT</sequence>
<dbReference type="InParanoid" id="A0A2I3HL31"/>
<reference evidence="1" key="2">
    <citation type="submission" date="2025-08" db="UniProtKB">
        <authorList>
            <consortium name="Ensembl"/>
        </authorList>
    </citation>
    <scope>IDENTIFICATION</scope>
</reference>
<protein>
    <submittedName>
        <fullName evidence="1">Uncharacterized protein</fullName>
    </submittedName>
</protein>
<reference evidence="1" key="3">
    <citation type="submission" date="2025-09" db="UniProtKB">
        <authorList>
            <consortium name="Ensembl"/>
        </authorList>
    </citation>
    <scope>IDENTIFICATION</scope>
</reference>
<name>A0A2I3HL31_NOMLE</name>
<evidence type="ECO:0000313" key="1">
    <source>
        <dbReference type="Ensembl" id="ENSNLEP00000044225.1"/>
    </source>
</evidence>
<organism evidence="1 2">
    <name type="scientific">Nomascus leucogenys</name>
    <name type="common">Northern white-cheeked gibbon</name>
    <name type="synonym">Hylobates leucogenys</name>
    <dbReference type="NCBI Taxonomy" id="61853"/>
    <lineage>
        <taxon>Eukaryota</taxon>
        <taxon>Metazoa</taxon>
        <taxon>Chordata</taxon>
        <taxon>Craniata</taxon>
        <taxon>Vertebrata</taxon>
        <taxon>Euteleostomi</taxon>
        <taxon>Mammalia</taxon>
        <taxon>Eutheria</taxon>
        <taxon>Euarchontoglires</taxon>
        <taxon>Primates</taxon>
        <taxon>Haplorrhini</taxon>
        <taxon>Catarrhini</taxon>
        <taxon>Hylobatidae</taxon>
        <taxon>Nomascus</taxon>
    </lineage>
</organism>